<proteinExistence type="predicted"/>
<organism evidence="2">
    <name type="scientific">Lacrimispora sp. BS-2</name>
    <dbReference type="NCBI Taxonomy" id="3151850"/>
    <lineage>
        <taxon>Bacteria</taxon>
        <taxon>Bacillati</taxon>
        <taxon>Bacillota</taxon>
        <taxon>Clostridia</taxon>
        <taxon>Lachnospirales</taxon>
        <taxon>Lachnospiraceae</taxon>
        <taxon>Lacrimispora</taxon>
    </lineage>
</organism>
<dbReference type="InterPro" id="IPR036388">
    <property type="entry name" value="WH-like_DNA-bd_sf"/>
</dbReference>
<accession>A0AAU7PSZ3</accession>
<dbReference type="CDD" id="cd04182">
    <property type="entry name" value="GT_2_like_f"/>
    <property type="match status" value="1"/>
</dbReference>
<dbReference type="SUPFAM" id="SSF46785">
    <property type="entry name" value="Winged helix' DNA-binding domain"/>
    <property type="match status" value="1"/>
</dbReference>
<dbReference type="PANTHER" id="PTHR43777:SF1">
    <property type="entry name" value="MOLYBDENUM COFACTOR CYTIDYLYLTRANSFERASE"/>
    <property type="match status" value="1"/>
</dbReference>
<dbReference type="InterPro" id="IPR036390">
    <property type="entry name" value="WH_DNA-bd_sf"/>
</dbReference>
<dbReference type="GO" id="GO:0016779">
    <property type="term" value="F:nucleotidyltransferase activity"/>
    <property type="evidence" value="ECO:0007669"/>
    <property type="project" value="UniProtKB-ARBA"/>
</dbReference>
<dbReference type="InterPro" id="IPR029044">
    <property type="entry name" value="Nucleotide-diphossugar_trans"/>
</dbReference>
<keyword evidence="2" id="KW-0808">Transferase</keyword>
<dbReference type="AlphaFoldDB" id="A0AAU7PSZ3"/>
<dbReference type="InterPro" id="IPR025877">
    <property type="entry name" value="MobA-like_NTP_Trfase"/>
</dbReference>
<dbReference type="Pfam" id="PF12804">
    <property type="entry name" value="NTP_transf_3"/>
    <property type="match status" value="1"/>
</dbReference>
<gene>
    <name evidence="2" type="ORF">ABFV83_06215</name>
</gene>
<feature type="domain" description="MobA-like NTP transferase" evidence="1">
    <location>
        <begin position="5"/>
        <end position="161"/>
    </location>
</feature>
<protein>
    <submittedName>
        <fullName evidence="2">NTP transferase domain-containing protein</fullName>
    </submittedName>
</protein>
<dbReference type="EMBL" id="CP157940">
    <property type="protein sequence ID" value="XBS55383.1"/>
    <property type="molecule type" value="Genomic_DNA"/>
</dbReference>
<dbReference type="SUPFAM" id="SSF53448">
    <property type="entry name" value="Nucleotide-diphospho-sugar transferases"/>
    <property type="match status" value="1"/>
</dbReference>
<dbReference type="Gene3D" id="1.10.10.10">
    <property type="entry name" value="Winged helix-like DNA-binding domain superfamily/Winged helix DNA-binding domain"/>
    <property type="match status" value="1"/>
</dbReference>
<name>A0AAU7PSZ3_9FIRM</name>
<dbReference type="Gene3D" id="3.90.550.10">
    <property type="entry name" value="Spore Coat Polysaccharide Biosynthesis Protein SpsA, Chain A"/>
    <property type="match status" value="1"/>
</dbReference>
<evidence type="ECO:0000259" key="1">
    <source>
        <dbReference type="Pfam" id="PF12804"/>
    </source>
</evidence>
<reference evidence="2" key="1">
    <citation type="submission" date="2024-06" db="EMBL/GenBank/DDBJ databases">
        <title>Lacrimispora cavernae sp. nov., a novel anaerobe isolated from bat guano pile inside a cave.</title>
        <authorList>
            <person name="Miller S.L."/>
            <person name="Lu N."/>
            <person name="King J."/>
            <person name="Sankaranarayanan K."/>
            <person name="Lawson P.A."/>
        </authorList>
    </citation>
    <scope>NUCLEOTIDE SEQUENCE</scope>
    <source>
        <strain evidence="2">BS-2</strain>
    </source>
</reference>
<sequence>MKTGAVIFAAGHKSATSTFKPLMPIGGTTVIRRIIMTLKRSGVDPIVVITGKDAKELEKHISKLRVICLRNENYENTQMFDSICTGLNYIEDLCGRVLILPAKFPMLLPETIKKVMNSSQLAACPVFDGRRGHPIMISKELIPSILSYNGRQGLRGAFKQLEADVLIEEIPVDDKGIIESMETDEAYGESRDTGQASMHPTANLFLECDEIFFGPGIAQFLVLIEHNGSMQTACRQMNMSYSKGWKIIKEAEKQLGYPLLITRSGGAEGGFSQLTPKTKDFLNRFLSMEKELNEKTEELFMKYFEGVLK</sequence>
<evidence type="ECO:0000313" key="2">
    <source>
        <dbReference type="EMBL" id="XBS55383.1"/>
    </source>
</evidence>
<dbReference type="PANTHER" id="PTHR43777">
    <property type="entry name" value="MOLYBDENUM COFACTOR CYTIDYLYLTRANSFERASE"/>
    <property type="match status" value="1"/>
</dbReference>
<dbReference type="RefSeq" id="WP_349948056.1">
    <property type="nucleotide sequence ID" value="NZ_CP157940.1"/>
</dbReference>